<feature type="region of interest" description="Disordered" evidence="1">
    <location>
        <begin position="142"/>
        <end position="199"/>
    </location>
</feature>
<feature type="region of interest" description="Disordered" evidence="1">
    <location>
        <begin position="61"/>
        <end position="89"/>
    </location>
</feature>
<reference evidence="3" key="2">
    <citation type="journal article" date="2017" name="Nat. Plants">
        <title>The Aegilops tauschii genome reveals multiple impacts of transposons.</title>
        <authorList>
            <person name="Zhao G."/>
            <person name="Zou C."/>
            <person name="Li K."/>
            <person name="Wang K."/>
            <person name="Li T."/>
            <person name="Gao L."/>
            <person name="Zhang X."/>
            <person name="Wang H."/>
            <person name="Yang Z."/>
            <person name="Liu X."/>
            <person name="Jiang W."/>
            <person name="Mao L."/>
            <person name="Kong X."/>
            <person name="Jiao Y."/>
            <person name="Jia J."/>
        </authorList>
    </citation>
    <scope>NUCLEOTIDE SEQUENCE [LARGE SCALE GENOMIC DNA]</scope>
    <source>
        <strain evidence="3">cv. AL8/78</strain>
    </source>
</reference>
<dbReference type="Proteomes" id="UP000015105">
    <property type="component" value="Chromosome 3D"/>
</dbReference>
<organism evidence="2 3">
    <name type="scientific">Aegilops tauschii subsp. strangulata</name>
    <name type="common">Goatgrass</name>
    <dbReference type="NCBI Taxonomy" id="200361"/>
    <lineage>
        <taxon>Eukaryota</taxon>
        <taxon>Viridiplantae</taxon>
        <taxon>Streptophyta</taxon>
        <taxon>Embryophyta</taxon>
        <taxon>Tracheophyta</taxon>
        <taxon>Spermatophyta</taxon>
        <taxon>Magnoliopsida</taxon>
        <taxon>Liliopsida</taxon>
        <taxon>Poales</taxon>
        <taxon>Poaceae</taxon>
        <taxon>BOP clade</taxon>
        <taxon>Pooideae</taxon>
        <taxon>Triticodae</taxon>
        <taxon>Triticeae</taxon>
        <taxon>Triticinae</taxon>
        <taxon>Aegilops</taxon>
    </lineage>
</organism>
<proteinExistence type="predicted"/>
<reference evidence="2" key="4">
    <citation type="submission" date="2019-03" db="UniProtKB">
        <authorList>
            <consortium name="EnsemblPlants"/>
        </authorList>
    </citation>
    <scope>IDENTIFICATION</scope>
</reference>
<sequence>MGVSTFLTSSSVSIPSTFFSYLLDLIFHEHPFNVPAASGARSGSSHIGPRRGVLTSGQGEEFSHRANARMSATPAPSTPPPTQADGQLAGEREAPDPLHLVPQPPIRWRRIRHLCIRLRRRLALGRPIELERLLGDYVAAGFDEKGPSKPSAGDGEESQCMRFSPSYPSAPASRDLAPAADAAGRGTGGRRSWAWHGRQTQRQMQGAVWVRAGLT</sequence>
<dbReference type="Gramene" id="AET3Gv20264900.4">
    <property type="protein sequence ID" value="AET3Gv20264900.4"/>
    <property type="gene ID" value="AET3Gv20264900"/>
</dbReference>
<evidence type="ECO:0000313" key="2">
    <source>
        <dbReference type="EnsemblPlants" id="AET3Gv20264900.4"/>
    </source>
</evidence>
<feature type="compositionally biased region" description="Low complexity" evidence="1">
    <location>
        <begin position="170"/>
        <end position="195"/>
    </location>
</feature>
<reference evidence="2" key="3">
    <citation type="journal article" date="2017" name="Nature">
        <title>Genome sequence of the progenitor of the wheat D genome Aegilops tauschii.</title>
        <authorList>
            <person name="Luo M.C."/>
            <person name="Gu Y.Q."/>
            <person name="Puiu D."/>
            <person name="Wang H."/>
            <person name="Twardziok S.O."/>
            <person name="Deal K.R."/>
            <person name="Huo N."/>
            <person name="Zhu T."/>
            <person name="Wang L."/>
            <person name="Wang Y."/>
            <person name="McGuire P.E."/>
            <person name="Liu S."/>
            <person name="Long H."/>
            <person name="Ramasamy R.K."/>
            <person name="Rodriguez J.C."/>
            <person name="Van S.L."/>
            <person name="Yuan L."/>
            <person name="Wang Z."/>
            <person name="Xia Z."/>
            <person name="Xiao L."/>
            <person name="Anderson O.D."/>
            <person name="Ouyang S."/>
            <person name="Liang Y."/>
            <person name="Zimin A.V."/>
            <person name="Pertea G."/>
            <person name="Qi P."/>
            <person name="Bennetzen J.L."/>
            <person name="Dai X."/>
            <person name="Dawson M.W."/>
            <person name="Muller H.G."/>
            <person name="Kugler K."/>
            <person name="Rivarola-Duarte L."/>
            <person name="Spannagl M."/>
            <person name="Mayer K.F.X."/>
            <person name="Lu F.H."/>
            <person name="Bevan M.W."/>
            <person name="Leroy P."/>
            <person name="Li P."/>
            <person name="You F.M."/>
            <person name="Sun Q."/>
            <person name="Liu Z."/>
            <person name="Lyons E."/>
            <person name="Wicker T."/>
            <person name="Salzberg S.L."/>
            <person name="Devos K.M."/>
            <person name="Dvorak J."/>
        </authorList>
    </citation>
    <scope>NUCLEOTIDE SEQUENCE [LARGE SCALE GENOMIC DNA]</scope>
    <source>
        <strain evidence="2">cv. AL8/78</strain>
    </source>
</reference>
<evidence type="ECO:0000256" key="1">
    <source>
        <dbReference type="SAM" id="MobiDB-lite"/>
    </source>
</evidence>
<feature type="region of interest" description="Disordered" evidence="1">
    <location>
        <begin position="37"/>
        <end position="56"/>
    </location>
</feature>
<dbReference type="AlphaFoldDB" id="A0A453E9G4"/>
<dbReference type="EnsemblPlants" id="AET3Gv20264900.4">
    <property type="protein sequence ID" value="AET3Gv20264900.4"/>
    <property type="gene ID" value="AET3Gv20264900"/>
</dbReference>
<protein>
    <submittedName>
        <fullName evidence="2">Uncharacterized protein</fullName>
    </submittedName>
</protein>
<reference evidence="2" key="5">
    <citation type="journal article" date="2021" name="G3 (Bethesda)">
        <title>Aegilops tauschii genome assembly Aet v5.0 features greater sequence contiguity and improved annotation.</title>
        <authorList>
            <person name="Wang L."/>
            <person name="Zhu T."/>
            <person name="Rodriguez J.C."/>
            <person name="Deal K.R."/>
            <person name="Dubcovsky J."/>
            <person name="McGuire P.E."/>
            <person name="Lux T."/>
            <person name="Spannagl M."/>
            <person name="Mayer K.F.X."/>
            <person name="Baldrich P."/>
            <person name="Meyers B.C."/>
            <person name="Huo N."/>
            <person name="Gu Y.Q."/>
            <person name="Zhou H."/>
            <person name="Devos K.M."/>
            <person name="Bennetzen J.L."/>
            <person name="Unver T."/>
            <person name="Budak H."/>
            <person name="Gulick P.J."/>
            <person name="Galiba G."/>
            <person name="Kalapos B."/>
            <person name="Nelson D.R."/>
            <person name="Li P."/>
            <person name="You F.M."/>
            <person name="Luo M.C."/>
            <person name="Dvorak J."/>
        </authorList>
    </citation>
    <scope>NUCLEOTIDE SEQUENCE [LARGE SCALE GENOMIC DNA]</scope>
    <source>
        <strain evidence="2">cv. AL8/78</strain>
    </source>
</reference>
<evidence type="ECO:0000313" key="3">
    <source>
        <dbReference type="Proteomes" id="UP000015105"/>
    </source>
</evidence>
<reference evidence="3" key="1">
    <citation type="journal article" date="2014" name="Science">
        <title>Ancient hybridizations among the ancestral genomes of bread wheat.</title>
        <authorList>
            <consortium name="International Wheat Genome Sequencing Consortium,"/>
            <person name="Marcussen T."/>
            <person name="Sandve S.R."/>
            <person name="Heier L."/>
            <person name="Spannagl M."/>
            <person name="Pfeifer M."/>
            <person name="Jakobsen K.S."/>
            <person name="Wulff B.B."/>
            <person name="Steuernagel B."/>
            <person name="Mayer K.F."/>
            <person name="Olsen O.A."/>
        </authorList>
    </citation>
    <scope>NUCLEOTIDE SEQUENCE [LARGE SCALE GENOMIC DNA]</scope>
    <source>
        <strain evidence="3">cv. AL8/78</strain>
    </source>
</reference>
<name>A0A453E9G4_AEGTS</name>
<accession>A0A453E9G4</accession>
<keyword evidence="3" id="KW-1185">Reference proteome</keyword>